<keyword evidence="6" id="KW-0378">Hydrolase</keyword>
<name>A0A834THD0_9FABA</name>
<feature type="region of interest" description="Disordered" evidence="8">
    <location>
        <begin position="145"/>
        <end position="185"/>
    </location>
</feature>
<feature type="domain" description="DDE Tnp4" evidence="9">
    <location>
        <begin position="297"/>
        <end position="355"/>
    </location>
</feature>
<dbReference type="Proteomes" id="UP000634136">
    <property type="component" value="Unassembled WGS sequence"/>
</dbReference>
<dbReference type="GO" id="GO:0046872">
    <property type="term" value="F:metal ion binding"/>
    <property type="evidence" value="ECO:0007669"/>
    <property type="project" value="UniProtKB-KW"/>
</dbReference>
<dbReference type="GO" id="GO:0005634">
    <property type="term" value="C:nucleus"/>
    <property type="evidence" value="ECO:0007669"/>
    <property type="project" value="UniProtKB-SubCell"/>
</dbReference>
<comment type="caution">
    <text evidence="10">The sequence shown here is derived from an EMBL/GenBank/DDBJ whole genome shotgun (WGS) entry which is preliminary data.</text>
</comment>
<evidence type="ECO:0000313" key="11">
    <source>
        <dbReference type="Proteomes" id="UP000634136"/>
    </source>
</evidence>
<keyword evidence="7" id="KW-0539">Nucleus</keyword>
<dbReference type="AlphaFoldDB" id="A0A834THD0"/>
<dbReference type="PANTHER" id="PTHR22930:SF280">
    <property type="entry name" value="OS11G0202600 PROTEIN"/>
    <property type="match status" value="1"/>
</dbReference>
<dbReference type="InterPro" id="IPR045249">
    <property type="entry name" value="HARBI1-like"/>
</dbReference>
<comment type="subcellular location">
    <subcellularLocation>
        <location evidence="2">Nucleus</location>
    </subcellularLocation>
</comment>
<organism evidence="10 11">
    <name type="scientific">Senna tora</name>
    <dbReference type="NCBI Taxonomy" id="362788"/>
    <lineage>
        <taxon>Eukaryota</taxon>
        <taxon>Viridiplantae</taxon>
        <taxon>Streptophyta</taxon>
        <taxon>Embryophyta</taxon>
        <taxon>Tracheophyta</taxon>
        <taxon>Spermatophyta</taxon>
        <taxon>Magnoliopsida</taxon>
        <taxon>eudicotyledons</taxon>
        <taxon>Gunneridae</taxon>
        <taxon>Pentapetalae</taxon>
        <taxon>rosids</taxon>
        <taxon>fabids</taxon>
        <taxon>Fabales</taxon>
        <taxon>Fabaceae</taxon>
        <taxon>Caesalpinioideae</taxon>
        <taxon>Cassia clade</taxon>
        <taxon>Senna</taxon>
    </lineage>
</organism>
<comment type="cofactor">
    <cofactor evidence="1">
        <name>a divalent metal cation</name>
        <dbReference type="ChEBI" id="CHEBI:60240"/>
    </cofactor>
</comment>
<dbReference type="GO" id="GO:0016787">
    <property type="term" value="F:hydrolase activity"/>
    <property type="evidence" value="ECO:0007669"/>
    <property type="project" value="UniProtKB-KW"/>
</dbReference>
<sequence>MDQAQPQFKQSLKSSSSNTQWGLLYRWSAKLLQGVSDCSSFTIRALHGSIEDAWFDSVVVFDSDCDDDYQSAPDDIMANTSHEFDVDEDEVLEIDETGGIWPVKFEDFFIDLLVDEVHKQAKRFRKKGCKNFNKLTIIYGSTTATGRDKHPSIKSPSISEESESIELDEDAEKSKKTKTPTTSGNKRKEIIQTAIADALTVLGDNSRKKLELLEKRIGDSTTSFTSVEDSGDVNRSWSFQDREIVNDYMNALNALEGIDGLSYAKATKYIHDDPLWREMFLRMPEERKKDWNCVGAIDGTHISARVPVDKQIQYRGKKVDSTQNIMCACSFDMRFTFVMTGWEGTTNDSRIFLETVTEPENKFHKPPQVLKGHFPILTAMPSYDYKKQKYIALACCVIHNYVKIHSQGDPIFGEYGDENIELEDDHLTNEASTSHETIAPNISASQLRQMAYL</sequence>
<keyword evidence="11" id="KW-1185">Reference proteome</keyword>
<proteinExistence type="inferred from homology"/>
<evidence type="ECO:0000256" key="7">
    <source>
        <dbReference type="ARBA" id="ARBA00023242"/>
    </source>
</evidence>
<evidence type="ECO:0000259" key="9">
    <source>
        <dbReference type="Pfam" id="PF13359"/>
    </source>
</evidence>
<dbReference type="PANTHER" id="PTHR22930">
    <property type="match status" value="1"/>
</dbReference>
<dbReference type="Pfam" id="PF13359">
    <property type="entry name" value="DDE_Tnp_4"/>
    <property type="match status" value="1"/>
</dbReference>
<accession>A0A834THD0</accession>
<evidence type="ECO:0000256" key="1">
    <source>
        <dbReference type="ARBA" id="ARBA00001968"/>
    </source>
</evidence>
<evidence type="ECO:0000256" key="2">
    <source>
        <dbReference type="ARBA" id="ARBA00004123"/>
    </source>
</evidence>
<dbReference type="InterPro" id="IPR027806">
    <property type="entry name" value="HARBI1_dom"/>
</dbReference>
<comment type="similarity">
    <text evidence="3">Belongs to the HARBI1 family.</text>
</comment>
<protein>
    <submittedName>
        <fullName evidence="10">Protein ALP1-like</fullName>
    </submittedName>
</protein>
<gene>
    <name evidence="10" type="ORF">G2W53_027568</name>
</gene>
<evidence type="ECO:0000256" key="4">
    <source>
        <dbReference type="ARBA" id="ARBA00022722"/>
    </source>
</evidence>
<evidence type="ECO:0000313" key="10">
    <source>
        <dbReference type="EMBL" id="KAF7822113.1"/>
    </source>
</evidence>
<keyword evidence="4" id="KW-0540">Nuclease</keyword>
<evidence type="ECO:0000256" key="5">
    <source>
        <dbReference type="ARBA" id="ARBA00022723"/>
    </source>
</evidence>
<dbReference type="OrthoDB" id="1681765at2759"/>
<keyword evidence="5" id="KW-0479">Metal-binding</keyword>
<evidence type="ECO:0000256" key="6">
    <source>
        <dbReference type="ARBA" id="ARBA00022801"/>
    </source>
</evidence>
<dbReference type="GO" id="GO:0004518">
    <property type="term" value="F:nuclease activity"/>
    <property type="evidence" value="ECO:0007669"/>
    <property type="project" value="UniProtKB-KW"/>
</dbReference>
<feature type="compositionally biased region" description="Acidic residues" evidence="8">
    <location>
        <begin position="160"/>
        <end position="171"/>
    </location>
</feature>
<reference evidence="10" key="1">
    <citation type="submission" date="2020-09" db="EMBL/GenBank/DDBJ databases">
        <title>Genome-Enabled Discovery of Anthraquinone Biosynthesis in Senna tora.</title>
        <authorList>
            <person name="Kang S.-H."/>
            <person name="Pandey R.P."/>
            <person name="Lee C.-M."/>
            <person name="Sim J.-S."/>
            <person name="Jeong J.-T."/>
            <person name="Choi B.-S."/>
            <person name="Jung M."/>
            <person name="Ginzburg D."/>
            <person name="Zhao K."/>
            <person name="Won S.Y."/>
            <person name="Oh T.-J."/>
            <person name="Yu Y."/>
            <person name="Kim N.-H."/>
            <person name="Lee O.R."/>
            <person name="Lee T.-H."/>
            <person name="Bashyal P."/>
            <person name="Kim T.-S."/>
            <person name="Lee W.-H."/>
            <person name="Kawkins C."/>
            <person name="Kim C.-K."/>
            <person name="Kim J.S."/>
            <person name="Ahn B.O."/>
            <person name="Rhee S.Y."/>
            <person name="Sohng J.K."/>
        </authorList>
    </citation>
    <scope>NUCLEOTIDE SEQUENCE</scope>
    <source>
        <tissue evidence="10">Leaf</tissue>
    </source>
</reference>
<evidence type="ECO:0000256" key="3">
    <source>
        <dbReference type="ARBA" id="ARBA00006958"/>
    </source>
</evidence>
<evidence type="ECO:0000256" key="8">
    <source>
        <dbReference type="SAM" id="MobiDB-lite"/>
    </source>
</evidence>
<dbReference type="EMBL" id="JAAIUW010000008">
    <property type="protein sequence ID" value="KAF7822113.1"/>
    <property type="molecule type" value="Genomic_DNA"/>
</dbReference>